<sequence>MQSEPADDYVRRLAAFIRLNAQSLAQGLPVRRRPTSQPPSTPYNPLSWLGIDSILPSSETKPAALSMDIHHLFYLLMRFEGLGISVGSLDVKVDSPSRPMSYINLFPPTDKAETLSLASLRSSLSVMSTLSLSGGWWRPSEAMHVDSELKFLYSSFTKLPALILQAPGPSVISETVGEPPNENALPLDVFKNLQSLACLDVDPRALSGWDRLAESLRSLKIQRSGMTDVSDIFIRAVLTDEDRRKHFLAHTTHNSHLEHIASPSSSLDESSHDQGRSAQLSSLKWLFLKSLALPENSITSFPVESISHLTSLTHLDLSSNLLVSIPPGLSALHNLISLNLADNMIDSVLGIYLNLGQVLSLNLADNRLESLCGLERLYALERVDLRGNLLEESSEVGRLATLPNIVELYVQGNPFVELEENYRISCFTHFWNEGKAIVLDGSTPTFYEKRNLKGLPVPLNQPHASAASSPPAVAIGTSPAPGTSGSSTIPVTPNHATPSSKAKRKRARRIVNLDDDAVSGSRAVLLDSTAPLFPQDPSWSSSNLPTPQPALLPLAPEEPEMHTNQIARGITRHARHRTDFVRSPPPVEGGNTDEVLISSSQVRKEARTLTSRSTMRRARVSASVYEPSDLHLGTAEAGAYRRRIEALKQDMGDGWLKVFSQSEMKSQ</sequence>
<evidence type="ECO:0000313" key="1">
    <source>
        <dbReference type="EMBL" id="TFK75255.1"/>
    </source>
</evidence>
<dbReference type="EMBL" id="ML208263">
    <property type="protein sequence ID" value="TFK75255.1"/>
    <property type="molecule type" value="Genomic_DNA"/>
</dbReference>
<evidence type="ECO:0000313" key="2">
    <source>
        <dbReference type="Proteomes" id="UP000308600"/>
    </source>
</evidence>
<dbReference type="Proteomes" id="UP000308600">
    <property type="component" value="Unassembled WGS sequence"/>
</dbReference>
<reference evidence="1 2" key="1">
    <citation type="journal article" date="2019" name="Nat. Ecol. Evol.">
        <title>Megaphylogeny resolves global patterns of mushroom evolution.</title>
        <authorList>
            <person name="Varga T."/>
            <person name="Krizsan K."/>
            <person name="Foldi C."/>
            <person name="Dima B."/>
            <person name="Sanchez-Garcia M."/>
            <person name="Sanchez-Ramirez S."/>
            <person name="Szollosi G.J."/>
            <person name="Szarkandi J.G."/>
            <person name="Papp V."/>
            <person name="Albert L."/>
            <person name="Andreopoulos W."/>
            <person name="Angelini C."/>
            <person name="Antonin V."/>
            <person name="Barry K.W."/>
            <person name="Bougher N.L."/>
            <person name="Buchanan P."/>
            <person name="Buyck B."/>
            <person name="Bense V."/>
            <person name="Catcheside P."/>
            <person name="Chovatia M."/>
            <person name="Cooper J."/>
            <person name="Damon W."/>
            <person name="Desjardin D."/>
            <person name="Finy P."/>
            <person name="Geml J."/>
            <person name="Haridas S."/>
            <person name="Hughes K."/>
            <person name="Justo A."/>
            <person name="Karasinski D."/>
            <person name="Kautmanova I."/>
            <person name="Kiss B."/>
            <person name="Kocsube S."/>
            <person name="Kotiranta H."/>
            <person name="LaButti K.M."/>
            <person name="Lechner B.E."/>
            <person name="Liimatainen K."/>
            <person name="Lipzen A."/>
            <person name="Lukacs Z."/>
            <person name="Mihaltcheva S."/>
            <person name="Morgado L.N."/>
            <person name="Niskanen T."/>
            <person name="Noordeloos M.E."/>
            <person name="Ohm R.A."/>
            <person name="Ortiz-Santana B."/>
            <person name="Ovrebo C."/>
            <person name="Racz N."/>
            <person name="Riley R."/>
            <person name="Savchenko A."/>
            <person name="Shiryaev A."/>
            <person name="Soop K."/>
            <person name="Spirin V."/>
            <person name="Szebenyi C."/>
            <person name="Tomsovsky M."/>
            <person name="Tulloss R.E."/>
            <person name="Uehling J."/>
            <person name="Grigoriev I.V."/>
            <person name="Vagvolgyi C."/>
            <person name="Papp T."/>
            <person name="Martin F.M."/>
            <person name="Miettinen O."/>
            <person name="Hibbett D.S."/>
            <person name="Nagy L.G."/>
        </authorList>
    </citation>
    <scope>NUCLEOTIDE SEQUENCE [LARGE SCALE GENOMIC DNA]</scope>
    <source>
        <strain evidence="1 2">NL-1719</strain>
    </source>
</reference>
<proteinExistence type="predicted"/>
<keyword evidence="2" id="KW-1185">Reference proteome</keyword>
<organism evidence="1 2">
    <name type="scientific">Pluteus cervinus</name>
    <dbReference type="NCBI Taxonomy" id="181527"/>
    <lineage>
        <taxon>Eukaryota</taxon>
        <taxon>Fungi</taxon>
        <taxon>Dikarya</taxon>
        <taxon>Basidiomycota</taxon>
        <taxon>Agaricomycotina</taxon>
        <taxon>Agaricomycetes</taxon>
        <taxon>Agaricomycetidae</taxon>
        <taxon>Agaricales</taxon>
        <taxon>Pluteineae</taxon>
        <taxon>Pluteaceae</taxon>
        <taxon>Pluteus</taxon>
    </lineage>
</organism>
<gene>
    <name evidence="1" type="ORF">BDN72DRAFT_810722</name>
</gene>
<protein>
    <submittedName>
        <fullName evidence="1">Uncharacterized protein</fullName>
    </submittedName>
</protein>
<accession>A0ACD3BBN4</accession>
<name>A0ACD3BBN4_9AGAR</name>